<dbReference type="GO" id="GO:0005634">
    <property type="term" value="C:nucleus"/>
    <property type="evidence" value="ECO:0007669"/>
    <property type="project" value="UniProtKB-SubCell"/>
</dbReference>
<name>A0AAG5DGY9_ANOAO</name>
<evidence type="ECO:0000256" key="2">
    <source>
        <dbReference type="ARBA" id="ARBA00006991"/>
    </source>
</evidence>
<organism evidence="18 19">
    <name type="scientific">Anopheles atroparvus</name>
    <name type="common">European mosquito</name>
    <dbReference type="NCBI Taxonomy" id="41427"/>
    <lineage>
        <taxon>Eukaryota</taxon>
        <taxon>Metazoa</taxon>
        <taxon>Ecdysozoa</taxon>
        <taxon>Arthropoda</taxon>
        <taxon>Hexapoda</taxon>
        <taxon>Insecta</taxon>
        <taxon>Pterygota</taxon>
        <taxon>Neoptera</taxon>
        <taxon>Endopterygota</taxon>
        <taxon>Diptera</taxon>
        <taxon>Nematocera</taxon>
        <taxon>Culicoidea</taxon>
        <taxon>Culicidae</taxon>
        <taxon>Anophelinae</taxon>
        <taxon>Anopheles</taxon>
    </lineage>
</organism>
<feature type="coiled-coil region" evidence="13">
    <location>
        <begin position="589"/>
        <end position="620"/>
    </location>
</feature>
<feature type="compositionally biased region" description="Gly residues" evidence="14">
    <location>
        <begin position="886"/>
        <end position="896"/>
    </location>
</feature>
<evidence type="ECO:0000259" key="17">
    <source>
        <dbReference type="PROSITE" id="PS51915"/>
    </source>
</evidence>
<feature type="domain" description="C2H2-type" evidence="15">
    <location>
        <begin position="824"/>
        <end position="851"/>
    </location>
</feature>
<feature type="region of interest" description="Disordered" evidence="14">
    <location>
        <begin position="878"/>
        <end position="906"/>
    </location>
</feature>
<feature type="domain" description="THAP-type" evidence="16">
    <location>
        <begin position="1"/>
        <end position="86"/>
    </location>
</feature>
<keyword evidence="5 10" id="KW-0863">Zinc-finger</keyword>
<dbReference type="SMART" id="SM00355">
    <property type="entry name" value="ZnF_C2H2"/>
    <property type="match status" value="11"/>
</dbReference>
<feature type="domain" description="C2H2-type" evidence="15">
    <location>
        <begin position="958"/>
        <end position="985"/>
    </location>
</feature>
<keyword evidence="7 11" id="KW-0238">DNA-binding</keyword>
<evidence type="ECO:0000256" key="12">
    <source>
        <dbReference type="PROSITE-ProRule" id="PRU01263"/>
    </source>
</evidence>
<proteinExistence type="inferred from homology"/>
<dbReference type="InterPro" id="IPR013087">
    <property type="entry name" value="Znf_C2H2_type"/>
</dbReference>
<evidence type="ECO:0000256" key="5">
    <source>
        <dbReference type="ARBA" id="ARBA00022771"/>
    </source>
</evidence>
<keyword evidence="8" id="KW-0804">Transcription</keyword>
<dbReference type="FunFam" id="3.30.160.60:FF:000145">
    <property type="entry name" value="Zinc finger protein 574"/>
    <property type="match status" value="1"/>
</dbReference>
<evidence type="ECO:0000313" key="19">
    <source>
        <dbReference type="Proteomes" id="UP000075880"/>
    </source>
</evidence>
<feature type="compositionally biased region" description="Basic and acidic residues" evidence="14">
    <location>
        <begin position="219"/>
        <end position="242"/>
    </location>
</feature>
<dbReference type="SUPFAM" id="SSF57667">
    <property type="entry name" value="beta-beta-alpha zinc fingers"/>
    <property type="match status" value="5"/>
</dbReference>
<dbReference type="FunFam" id="3.30.160.60:FF:000688">
    <property type="entry name" value="zinc finger protein 197 isoform X1"/>
    <property type="match status" value="1"/>
</dbReference>
<dbReference type="PANTHER" id="PTHR24404">
    <property type="entry name" value="ZINC FINGER PROTEIN"/>
    <property type="match status" value="1"/>
</dbReference>
<feature type="domain" description="ZAD" evidence="17">
    <location>
        <begin position="137"/>
        <end position="213"/>
    </location>
</feature>
<keyword evidence="6 12" id="KW-0862">Zinc</keyword>
<evidence type="ECO:0000256" key="7">
    <source>
        <dbReference type="ARBA" id="ARBA00023125"/>
    </source>
</evidence>
<sequence length="1098" mass="121176">MVNCCISFCPSNALHPKISFFRFPEASQDDPRKKPISLKRRRAWIRVVNRLDINYKNAVICSKHFISGRPAGLQDCHNPDWVPSIAVGNEDPKVANTDPGIVSTNMVKEMPSSTVPNRDEECLRKSLMEVVKSDSGSICRLCLSKEQKLTRVFEDESGIDDALLKKIFDCTSVKVKLKGIFPSAICAICDLKLNDFYKFREKCIENNTILHDLLGYSEPSKEADGGERECPMTDKHEEKEPNEGDDGGDGEQKQQPATSTTSIAEGQQSESTVAIALNQLSELGLRTMLDLATDGKDDGSEMAGTIRVAKNLLAGVGAPEGGRNIVSSSWGAEEQQAQPSAHATTPKRTFVLAAMKMASERGRVQGKNECKECHRTFRNAYTLRRHNNLHTRTNLFPCEYCGKKFNDRSNWKIHQRSHTGDNLYTCLVCLKTFISPSTLKYHLRSHRRQESFYCRVCHDSFGSYDLLEEHARSLHRQEGNTDMEDFVPDGDHMIDAASFVKIELEDGELPTSNADHGISTTNGCQNDVLMALSVGDNVGGDVDDDDGVRLPNERSILRRKVNQADGDHQGLGSNRSQLGGCPVSHAQVAQLVEQRRQQLLQQVLQEQEQQQQQANRLGDAAIHVPETTTDDMVTAIKEEAPSNGDVVVKEEPQDDSFEINPSELLQQAMEEADADDQEDKERSSSSSSSPSTVIMFRCDYCMKIFHYLDELNAHMVLHNGLKGAGGNSALLLGAQDSEQLMQTSEQHSSLQQLMLKQWTSRSSGSGADECAGTAGVPLFTAMHQLQRMYRQGEGGPTSAGPTERRRAAFEPDPVDVVNAPPPEHPCSKCSKMFRTEELRRVHEATHANDALVNKVRSCRVCNKVFKCELNLLAHLRKHHSGASDPDGGGGAGGDSAGSGNDESCSPVSNLANGNVAQLLAAHATESGPVELCTDGAGAVSDGEAGSSSSGGGQQSAARRCEICAISFTNTVMLEKHVLSHFERNEAVAFVPSTDRPFKCTECHKRFKRKDYLLIHIRTHTGERRYKCDLCSSAFVHPSNLITHRKLHSNERPHKCNLCSATFKLFAGLKIHRRRCEQKLPKLLSGGSDQEDPCFRWSK</sequence>
<protein>
    <submittedName>
        <fullName evidence="18">Uncharacterized protein</fullName>
    </submittedName>
</protein>
<dbReference type="Gene3D" id="3.30.160.60">
    <property type="entry name" value="Classic Zinc Finger"/>
    <property type="match status" value="6"/>
</dbReference>
<feature type="domain" description="C2H2-type" evidence="15">
    <location>
        <begin position="396"/>
        <end position="423"/>
    </location>
</feature>
<feature type="binding site" evidence="12">
    <location>
        <position position="139"/>
    </location>
    <ligand>
        <name>Zn(2+)</name>
        <dbReference type="ChEBI" id="CHEBI:29105"/>
    </ligand>
</feature>
<evidence type="ECO:0000256" key="9">
    <source>
        <dbReference type="ARBA" id="ARBA00023242"/>
    </source>
</evidence>
<keyword evidence="19" id="KW-1185">Reference proteome</keyword>
<dbReference type="GO" id="GO:0008270">
    <property type="term" value="F:zinc ion binding"/>
    <property type="evidence" value="ECO:0007669"/>
    <property type="project" value="UniProtKB-UniRule"/>
</dbReference>
<dbReference type="PROSITE" id="PS51915">
    <property type="entry name" value="ZAD"/>
    <property type="match status" value="1"/>
</dbReference>
<dbReference type="GO" id="GO:0030674">
    <property type="term" value="F:protein-macromolecule adaptor activity"/>
    <property type="evidence" value="ECO:0007669"/>
    <property type="project" value="UniProtKB-ARBA"/>
</dbReference>
<comment type="similarity">
    <text evidence="2">Belongs to the krueppel C2H2-type zinc-finger protein family.</text>
</comment>
<dbReference type="Pfam" id="PF12874">
    <property type="entry name" value="zf-met"/>
    <property type="match status" value="2"/>
</dbReference>
<dbReference type="Pfam" id="PF13912">
    <property type="entry name" value="zf-C2H2_6"/>
    <property type="match status" value="2"/>
</dbReference>
<accession>A0AAG5DGY9</accession>
<feature type="compositionally biased region" description="Polar residues" evidence="14">
    <location>
        <begin position="257"/>
        <end position="270"/>
    </location>
</feature>
<evidence type="ECO:0000256" key="6">
    <source>
        <dbReference type="ARBA" id="ARBA00022833"/>
    </source>
</evidence>
<feature type="region of interest" description="Disordered" evidence="14">
    <location>
        <begin position="217"/>
        <end position="270"/>
    </location>
</feature>
<dbReference type="InterPro" id="IPR050589">
    <property type="entry name" value="Ikaros_C2H2-ZF"/>
</dbReference>
<evidence type="ECO:0000256" key="10">
    <source>
        <dbReference type="PROSITE-ProRule" id="PRU00042"/>
    </source>
</evidence>
<dbReference type="PROSITE" id="PS50950">
    <property type="entry name" value="ZF_THAP"/>
    <property type="match status" value="1"/>
</dbReference>
<dbReference type="FunFam" id="3.30.160.60:FF:000188">
    <property type="entry name" value="Zinc finger protein 787"/>
    <property type="match status" value="1"/>
</dbReference>
<feature type="domain" description="C2H2-type" evidence="15">
    <location>
        <begin position="1025"/>
        <end position="1052"/>
    </location>
</feature>
<keyword evidence="3 12" id="KW-0479">Metal-binding</keyword>
<dbReference type="Gene3D" id="3.40.1800.20">
    <property type="match status" value="1"/>
</dbReference>
<dbReference type="PROSITE" id="PS00028">
    <property type="entry name" value="ZINC_FINGER_C2H2_1"/>
    <property type="match status" value="9"/>
</dbReference>
<evidence type="ECO:0000256" key="3">
    <source>
        <dbReference type="ARBA" id="ARBA00022723"/>
    </source>
</evidence>
<evidence type="ECO:0000256" key="1">
    <source>
        <dbReference type="ARBA" id="ARBA00004123"/>
    </source>
</evidence>
<dbReference type="SUPFAM" id="SSF57716">
    <property type="entry name" value="Glucocorticoid receptor-like (DNA-binding domain)"/>
    <property type="match status" value="2"/>
</dbReference>
<dbReference type="GO" id="GO:0003700">
    <property type="term" value="F:DNA-binding transcription factor activity"/>
    <property type="evidence" value="ECO:0007669"/>
    <property type="project" value="TreeGrafter"/>
</dbReference>
<dbReference type="Pfam" id="PF00096">
    <property type="entry name" value="zf-C2H2"/>
    <property type="match status" value="4"/>
</dbReference>
<feature type="region of interest" description="Disordered" evidence="14">
    <location>
        <begin position="669"/>
        <end position="691"/>
    </location>
</feature>
<feature type="binding site" evidence="12">
    <location>
        <position position="189"/>
    </location>
    <ligand>
        <name>Zn(2+)</name>
        <dbReference type="ChEBI" id="CHEBI:29105"/>
    </ligand>
</feature>
<dbReference type="InterPro" id="IPR006612">
    <property type="entry name" value="THAP_Znf"/>
</dbReference>
<dbReference type="SMART" id="SM00980">
    <property type="entry name" value="THAP"/>
    <property type="match status" value="1"/>
</dbReference>
<evidence type="ECO:0000256" key="13">
    <source>
        <dbReference type="SAM" id="Coils"/>
    </source>
</evidence>
<dbReference type="Proteomes" id="UP000075880">
    <property type="component" value="Unassembled WGS sequence"/>
</dbReference>
<dbReference type="Pfam" id="PF07776">
    <property type="entry name" value="zf-AD"/>
    <property type="match status" value="1"/>
</dbReference>
<feature type="binding site" evidence="12">
    <location>
        <position position="186"/>
    </location>
    <ligand>
        <name>Zn(2+)</name>
        <dbReference type="ChEBI" id="CHEBI:29105"/>
    </ligand>
</feature>
<dbReference type="SMART" id="SM00868">
    <property type="entry name" value="zf-AD"/>
    <property type="match status" value="1"/>
</dbReference>
<dbReference type="AlphaFoldDB" id="A0AAG5DGY9"/>
<keyword evidence="9" id="KW-0539">Nucleus</keyword>
<evidence type="ECO:0000256" key="4">
    <source>
        <dbReference type="ARBA" id="ARBA00022737"/>
    </source>
</evidence>
<dbReference type="EnsemblMetazoa" id="ENSAATROPT011498">
    <property type="protein sequence ID" value="ENSAATROPP010401"/>
    <property type="gene ID" value="ENSAATROPG009367"/>
</dbReference>
<dbReference type="PANTHER" id="PTHR24404:SF110">
    <property type="entry name" value="C2H2-TYPE DOMAIN-CONTAINING PROTEIN"/>
    <property type="match status" value="1"/>
</dbReference>
<dbReference type="GO" id="GO:0000978">
    <property type="term" value="F:RNA polymerase II cis-regulatory region sequence-specific DNA binding"/>
    <property type="evidence" value="ECO:0007669"/>
    <property type="project" value="TreeGrafter"/>
</dbReference>
<reference evidence="18" key="1">
    <citation type="submission" date="2024-04" db="UniProtKB">
        <authorList>
            <consortium name="EnsemblMetazoa"/>
        </authorList>
    </citation>
    <scope>IDENTIFICATION</scope>
    <source>
        <strain evidence="18">EBRO</strain>
    </source>
</reference>
<comment type="subcellular location">
    <subcellularLocation>
        <location evidence="1">Nucleus</location>
    </subcellularLocation>
</comment>
<feature type="domain" description="C2H2-type" evidence="15">
    <location>
        <begin position="424"/>
        <end position="451"/>
    </location>
</feature>
<dbReference type="GO" id="GO:0006357">
    <property type="term" value="P:regulation of transcription by RNA polymerase II"/>
    <property type="evidence" value="ECO:0007669"/>
    <property type="project" value="TreeGrafter"/>
</dbReference>
<feature type="binding site" evidence="12">
    <location>
        <position position="142"/>
    </location>
    <ligand>
        <name>Zn(2+)</name>
        <dbReference type="ChEBI" id="CHEBI:29105"/>
    </ligand>
</feature>
<feature type="domain" description="C2H2-type" evidence="15">
    <location>
        <begin position="368"/>
        <end position="395"/>
    </location>
</feature>
<dbReference type="InterPro" id="IPR012934">
    <property type="entry name" value="Znf_AD"/>
</dbReference>
<evidence type="ECO:0000256" key="8">
    <source>
        <dbReference type="ARBA" id="ARBA00023163"/>
    </source>
</evidence>
<feature type="domain" description="C2H2-type" evidence="15">
    <location>
        <begin position="997"/>
        <end position="1024"/>
    </location>
</feature>
<feature type="domain" description="C2H2-type" evidence="15">
    <location>
        <begin position="452"/>
        <end position="480"/>
    </location>
</feature>
<evidence type="ECO:0000256" key="11">
    <source>
        <dbReference type="PROSITE-ProRule" id="PRU00309"/>
    </source>
</evidence>
<dbReference type="InterPro" id="IPR036236">
    <property type="entry name" value="Znf_C2H2_sf"/>
</dbReference>
<evidence type="ECO:0000259" key="16">
    <source>
        <dbReference type="PROSITE" id="PS50950"/>
    </source>
</evidence>
<feature type="domain" description="C2H2-type" evidence="15">
    <location>
        <begin position="696"/>
        <end position="723"/>
    </location>
</feature>
<feature type="domain" description="C2H2-type" evidence="15">
    <location>
        <begin position="856"/>
        <end position="884"/>
    </location>
</feature>
<keyword evidence="13" id="KW-0175">Coiled coil</keyword>
<evidence type="ECO:0000313" key="18">
    <source>
        <dbReference type="EnsemblMetazoa" id="ENSAATROPP010401"/>
    </source>
</evidence>
<evidence type="ECO:0000259" key="15">
    <source>
        <dbReference type="PROSITE" id="PS50157"/>
    </source>
</evidence>
<evidence type="ECO:0000256" key="14">
    <source>
        <dbReference type="SAM" id="MobiDB-lite"/>
    </source>
</evidence>
<dbReference type="PROSITE" id="PS50157">
    <property type="entry name" value="ZINC_FINGER_C2H2_2"/>
    <property type="match status" value="10"/>
</dbReference>
<keyword evidence="4" id="KW-0677">Repeat</keyword>